<proteinExistence type="predicted"/>
<dbReference type="WBParaSite" id="SSLN_0000383501-mRNA-1">
    <property type="protein sequence ID" value="SSLN_0000383501-mRNA-1"/>
    <property type="gene ID" value="SSLN_0000383501"/>
</dbReference>
<keyword evidence="2" id="KW-1185">Reference proteome</keyword>
<gene>
    <name evidence="1" type="ORF">SSLN_LOCUS3718</name>
</gene>
<dbReference type="EMBL" id="UYSU01032631">
    <property type="protein sequence ID" value="VDL90103.1"/>
    <property type="molecule type" value="Genomic_DNA"/>
</dbReference>
<accession>A0A183SHM0</accession>
<reference evidence="1 2" key="2">
    <citation type="submission" date="2018-11" db="EMBL/GenBank/DDBJ databases">
        <authorList>
            <consortium name="Pathogen Informatics"/>
        </authorList>
    </citation>
    <scope>NUCLEOTIDE SEQUENCE [LARGE SCALE GENOMIC DNA]</scope>
    <source>
        <strain evidence="1 2">NST_G2</strain>
    </source>
</reference>
<reference evidence="3" key="1">
    <citation type="submission" date="2016-06" db="UniProtKB">
        <authorList>
            <consortium name="WormBaseParasite"/>
        </authorList>
    </citation>
    <scope>IDENTIFICATION</scope>
</reference>
<dbReference type="AlphaFoldDB" id="A0A183SHM0"/>
<organism evidence="3">
    <name type="scientific">Schistocephalus solidus</name>
    <name type="common">Tapeworm</name>
    <dbReference type="NCBI Taxonomy" id="70667"/>
    <lineage>
        <taxon>Eukaryota</taxon>
        <taxon>Metazoa</taxon>
        <taxon>Spiralia</taxon>
        <taxon>Lophotrochozoa</taxon>
        <taxon>Platyhelminthes</taxon>
        <taxon>Cestoda</taxon>
        <taxon>Eucestoda</taxon>
        <taxon>Diphyllobothriidea</taxon>
        <taxon>Diphyllobothriidae</taxon>
        <taxon>Schistocephalus</taxon>
    </lineage>
</organism>
<evidence type="ECO:0000313" key="2">
    <source>
        <dbReference type="Proteomes" id="UP000275846"/>
    </source>
</evidence>
<name>A0A183SHM0_SCHSO</name>
<protein>
    <submittedName>
        <fullName evidence="3">LacI family transcriptional regulator</fullName>
    </submittedName>
</protein>
<dbReference type="Proteomes" id="UP000275846">
    <property type="component" value="Unassembled WGS sequence"/>
</dbReference>
<evidence type="ECO:0000313" key="1">
    <source>
        <dbReference type="EMBL" id="VDL90103.1"/>
    </source>
</evidence>
<sequence length="75" mass="8296">MILPTSKEDDEIAAINNSDVDRQAIIAPTTTPSDDREDLAVEIVELLLRSKYDETEDHCGQAHIPELLTEQSTSS</sequence>
<evidence type="ECO:0000313" key="3">
    <source>
        <dbReference type="WBParaSite" id="SSLN_0000383501-mRNA-1"/>
    </source>
</evidence>